<dbReference type="PANTHER" id="PTHR42852:SF6">
    <property type="entry name" value="THIOL:DISULFIDE INTERCHANGE PROTEIN DSBE"/>
    <property type="match status" value="1"/>
</dbReference>
<dbReference type="SUPFAM" id="SSF52833">
    <property type="entry name" value="Thioredoxin-like"/>
    <property type="match status" value="1"/>
</dbReference>
<dbReference type="Gene3D" id="3.40.30.10">
    <property type="entry name" value="Glutaredoxin"/>
    <property type="match status" value="1"/>
</dbReference>
<sequence length="664" mass="77073">MKSTIITILLALLSVGIEAKVYKTIKNPEAMACVNVSNGELKAREVIFRDTATTVRFTMEYLKGQNFQFVSSSYLMDEDGNRYPLRSAEGIALNTWVQSPESGVTEFTMHFEPLPKRTLVFDFIEGDVPRAFKLLGIHDKKAKLKVPTMQELSEANPWSVPEDWFKTDTITIKGRIEGYDAEQFGFTSLECFFQDVFEKDDATLVLDIAPDGTFCKKFQASYPVCQTFFTRESKVGFSEIPFYALPGETIDITVKKYEQGKYVCVYNNGSSRDAERWLRSSNAITDVLLPLVFFEGTFEEENSLADKVWQNALYRLQNVTRREHYSPMEFQLALADVQTRFAENYMYSAMKREFALMKQEYRDGVYYTEILDSVEWNNLWDAKNYRQLQRIDFDNPLLFASSDYPHLLNRIQYAKPVTNRQYDGIVDEYGDYVNNEQNAKKELANLPVGLKEIMATDHENMMLQMCIYKTMLRNFNGWRNQEDTRFLDNIFSNYLSTFAHPYVHQKAEQFYTHKMAQKDLSSPLPNAPMADLIRSLSAKYPGRYLVIDFWGMGCGPCRSAIQESKELRAKIAKRDDVKLVFIAGERTTEGSDAYKKYVAEWLADEETVCITNADFTRLQELFRFNGIPHYETITPDGRRVRDDLQIRGFYNFDHEMKQLKEKLK</sequence>
<comment type="caution">
    <text evidence="5">The sequence shown here is derived from an EMBL/GenBank/DDBJ whole genome shotgun (WGS) entry which is preliminary data.</text>
</comment>
<name>A0A1H0FBF6_9BACT</name>
<gene>
    <name evidence="5" type="ORF">SAMN04487900_10584</name>
</gene>
<dbReference type="Proteomes" id="UP000199134">
    <property type="component" value="Unassembled WGS sequence"/>
</dbReference>
<evidence type="ECO:0000313" key="5">
    <source>
        <dbReference type="EMBL" id="SDN91931.1"/>
    </source>
</evidence>
<dbReference type="EMBL" id="FNIW01000005">
    <property type="protein sequence ID" value="SDN91931.1"/>
    <property type="molecule type" value="Genomic_DNA"/>
</dbReference>
<keyword evidence="2" id="KW-0201">Cytochrome c-type biogenesis</keyword>
<dbReference type="GO" id="GO:0030313">
    <property type="term" value="C:cell envelope"/>
    <property type="evidence" value="ECO:0007669"/>
    <property type="project" value="UniProtKB-SubCell"/>
</dbReference>
<dbReference type="OrthoDB" id="1096670at2"/>
<accession>A0A1H0FBF6</accession>
<proteinExistence type="predicted"/>
<organism evidence="5 6">
    <name type="scientific">Prevotella communis</name>
    <dbReference type="NCBI Taxonomy" id="2913614"/>
    <lineage>
        <taxon>Bacteria</taxon>
        <taxon>Pseudomonadati</taxon>
        <taxon>Bacteroidota</taxon>
        <taxon>Bacteroidia</taxon>
        <taxon>Bacteroidales</taxon>
        <taxon>Prevotellaceae</taxon>
        <taxon>Prevotella</taxon>
    </lineage>
</organism>
<protein>
    <submittedName>
        <fullName evidence="5">Thioredoxin-like</fullName>
    </submittedName>
</protein>
<evidence type="ECO:0000256" key="3">
    <source>
        <dbReference type="ARBA" id="ARBA00023157"/>
    </source>
</evidence>
<dbReference type="AlphaFoldDB" id="A0A1H0FBF6"/>
<evidence type="ECO:0000256" key="4">
    <source>
        <dbReference type="ARBA" id="ARBA00023284"/>
    </source>
</evidence>
<keyword evidence="4" id="KW-0676">Redox-active center</keyword>
<evidence type="ECO:0000256" key="1">
    <source>
        <dbReference type="ARBA" id="ARBA00004196"/>
    </source>
</evidence>
<reference evidence="6" key="1">
    <citation type="submission" date="2016-10" db="EMBL/GenBank/DDBJ databases">
        <authorList>
            <person name="de Groot N.N."/>
        </authorList>
    </citation>
    <scope>NUCLEOTIDE SEQUENCE [LARGE SCALE GENOMIC DNA]</scope>
    <source>
        <strain evidence="6">BP1-145</strain>
    </source>
</reference>
<evidence type="ECO:0000256" key="2">
    <source>
        <dbReference type="ARBA" id="ARBA00022748"/>
    </source>
</evidence>
<evidence type="ECO:0000313" key="6">
    <source>
        <dbReference type="Proteomes" id="UP000199134"/>
    </source>
</evidence>
<comment type="subcellular location">
    <subcellularLocation>
        <location evidence="1">Cell envelope</location>
    </subcellularLocation>
</comment>
<dbReference type="PANTHER" id="PTHR42852">
    <property type="entry name" value="THIOL:DISULFIDE INTERCHANGE PROTEIN DSBE"/>
    <property type="match status" value="1"/>
</dbReference>
<dbReference type="RefSeq" id="WP_091852587.1">
    <property type="nucleotide sequence ID" value="NZ_FNIW01000005.1"/>
</dbReference>
<dbReference type="InterPro" id="IPR050553">
    <property type="entry name" value="Thioredoxin_ResA/DsbE_sf"/>
</dbReference>
<dbReference type="InterPro" id="IPR036249">
    <property type="entry name" value="Thioredoxin-like_sf"/>
</dbReference>
<dbReference type="GO" id="GO:0017004">
    <property type="term" value="P:cytochrome complex assembly"/>
    <property type="evidence" value="ECO:0007669"/>
    <property type="project" value="UniProtKB-KW"/>
</dbReference>
<keyword evidence="3" id="KW-1015">Disulfide bond</keyword>